<dbReference type="PANTHER" id="PTHR30290:SF9">
    <property type="entry name" value="OLIGOPEPTIDE-BINDING PROTEIN APPA"/>
    <property type="match status" value="1"/>
</dbReference>
<keyword evidence="2" id="KW-0813">Transport</keyword>
<dbReference type="Proteomes" id="UP000234789">
    <property type="component" value="Unassembled WGS sequence"/>
</dbReference>
<evidence type="ECO:0000313" key="7">
    <source>
        <dbReference type="Proteomes" id="UP000234789"/>
    </source>
</evidence>
<dbReference type="EMBL" id="NFEZ01000004">
    <property type="protein sequence ID" value="PLT44751.1"/>
    <property type="molecule type" value="Genomic_DNA"/>
</dbReference>
<dbReference type="CDD" id="cd08490">
    <property type="entry name" value="PBP2_NikA_DppA_OppA_like_3"/>
    <property type="match status" value="1"/>
</dbReference>
<evidence type="ECO:0000256" key="2">
    <source>
        <dbReference type="ARBA" id="ARBA00022448"/>
    </source>
</evidence>
<feature type="domain" description="Solute-binding protein family 5" evidence="5">
    <location>
        <begin position="90"/>
        <end position="435"/>
    </location>
</feature>
<accession>A0A2N5N333</accession>
<dbReference type="AlphaFoldDB" id="A0A2N5N333"/>
<sequence length="524" mass="56606">MALTAWKKWKKYALATAISASMIVSAGCSGGASAPEAGDQDRTAAEAAASKRAVVLFHVKSSTLDPADNIITVKAGIAETLTRLDADLGVKPWLAASWTAVDASRWEFLIRDNVTFQDGSPLTAEAVKASLERTMARNESMKLALKIRSMTAEGQKLAVETLEPHPALASELLNPHTAIIQVKEEASIASAPVGTGPFRVASFAQDAGIELERHDGYWDGAAKLEQVSFRFNEDGNVRALALQSGEADIATQLPAESVEAIRLNSKLKVESEPGLRVHFLLFNPQGEATRDLRVRQAFDVLLDRRSIVEDIMLGHAAPANGPFNERLPFGRTAAAAEQDLDKAKQLLEQAGYAPDAGGSLAKDGKKLTLKLLTYKARPELPLIAQLLQSDAAKIGVAIDIRTVENIDDTIRQNRDWDLVTYSNLSAPRGDGGFFLNSALMPGGSLNAADIRIDELTDVMQTLNATSEAERRIALTREAVDIAMSRTPHAYAVYPNLIVGLSERIAGWRTDPSEYTILTNELDVS</sequence>
<dbReference type="GO" id="GO:0042597">
    <property type="term" value="C:periplasmic space"/>
    <property type="evidence" value="ECO:0007669"/>
    <property type="project" value="UniProtKB-ARBA"/>
</dbReference>
<evidence type="ECO:0000259" key="5">
    <source>
        <dbReference type="Pfam" id="PF00496"/>
    </source>
</evidence>
<gene>
    <name evidence="6" type="ORF">B8V81_3182</name>
</gene>
<evidence type="ECO:0000256" key="1">
    <source>
        <dbReference type="ARBA" id="ARBA00005695"/>
    </source>
</evidence>
<reference evidence="6 7" key="1">
    <citation type="submission" date="2017-05" db="EMBL/GenBank/DDBJ databases">
        <title>Functional genome analysis of Paenibacillus pasadenensis strain R16: insights on endophytic life style and antifungal activity.</title>
        <authorList>
            <person name="Passera A."/>
            <person name="Marcolungo L."/>
            <person name="Casati P."/>
            <person name="Brasca M."/>
            <person name="Quaglino F."/>
            <person name="Delledonne M."/>
        </authorList>
    </citation>
    <scope>NUCLEOTIDE SEQUENCE [LARGE SCALE GENOMIC DNA]</scope>
    <source>
        <strain evidence="6 7">R16</strain>
    </source>
</reference>
<dbReference type="InterPro" id="IPR039424">
    <property type="entry name" value="SBP_5"/>
</dbReference>
<dbReference type="SUPFAM" id="SSF53850">
    <property type="entry name" value="Periplasmic binding protein-like II"/>
    <property type="match status" value="1"/>
</dbReference>
<keyword evidence="7" id="KW-1185">Reference proteome</keyword>
<evidence type="ECO:0000256" key="3">
    <source>
        <dbReference type="ARBA" id="ARBA00022729"/>
    </source>
</evidence>
<proteinExistence type="inferred from homology"/>
<protein>
    <submittedName>
        <fullName evidence="6">Oligopeptide ABC transporter, periplasmic oligopeptide-binding protein OppA</fullName>
    </submittedName>
</protein>
<organism evidence="6 7">
    <name type="scientific">Paenibacillus pasadenensis</name>
    <dbReference type="NCBI Taxonomy" id="217090"/>
    <lineage>
        <taxon>Bacteria</taxon>
        <taxon>Bacillati</taxon>
        <taxon>Bacillota</taxon>
        <taxon>Bacilli</taxon>
        <taxon>Bacillales</taxon>
        <taxon>Paenibacillaceae</taxon>
        <taxon>Paenibacillus</taxon>
    </lineage>
</organism>
<name>A0A2N5N333_9BACL</name>
<dbReference type="PROSITE" id="PS51257">
    <property type="entry name" value="PROKAR_LIPOPROTEIN"/>
    <property type="match status" value="1"/>
</dbReference>
<dbReference type="InterPro" id="IPR000914">
    <property type="entry name" value="SBP_5_dom"/>
</dbReference>
<dbReference type="InterPro" id="IPR050035">
    <property type="entry name" value="NikA"/>
</dbReference>
<dbReference type="RefSeq" id="WP_101808691.1">
    <property type="nucleotide sequence ID" value="NZ_NFEZ01000004.1"/>
</dbReference>
<dbReference type="InterPro" id="IPR030678">
    <property type="entry name" value="Peptide/Ni-bd"/>
</dbReference>
<dbReference type="PANTHER" id="PTHR30290">
    <property type="entry name" value="PERIPLASMIC BINDING COMPONENT OF ABC TRANSPORTER"/>
    <property type="match status" value="1"/>
</dbReference>
<feature type="signal peptide" evidence="4">
    <location>
        <begin position="1"/>
        <end position="26"/>
    </location>
</feature>
<keyword evidence="3 4" id="KW-0732">Signal</keyword>
<dbReference type="GO" id="GO:1904680">
    <property type="term" value="F:peptide transmembrane transporter activity"/>
    <property type="evidence" value="ECO:0007669"/>
    <property type="project" value="TreeGrafter"/>
</dbReference>
<comment type="similarity">
    <text evidence="1">Belongs to the bacterial solute-binding protein 5 family.</text>
</comment>
<feature type="chain" id="PRO_5039475038" evidence="4">
    <location>
        <begin position="27"/>
        <end position="524"/>
    </location>
</feature>
<dbReference type="Pfam" id="PF00496">
    <property type="entry name" value="SBP_bac_5"/>
    <property type="match status" value="1"/>
</dbReference>
<evidence type="ECO:0000256" key="4">
    <source>
        <dbReference type="SAM" id="SignalP"/>
    </source>
</evidence>
<dbReference type="Gene3D" id="3.10.105.10">
    <property type="entry name" value="Dipeptide-binding Protein, Domain 3"/>
    <property type="match status" value="1"/>
</dbReference>
<dbReference type="GO" id="GO:0043190">
    <property type="term" value="C:ATP-binding cassette (ABC) transporter complex"/>
    <property type="evidence" value="ECO:0007669"/>
    <property type="project" value="InterPro"/>
</dbReference>
<evidence type="ECO:0000313" key="6">
    <source>
        <dbReference type="EMBL" id="PLT44751.1"/>
    </source>
</evidence>
<dbReference type="NCBIfam" id="NF045468">
    <property type="entry name" value="Opp5A_nikA"/>
    <property type="match status" value="1"/>
</dbReference>
<comment type="caution">
    <text evidence="6">The sequence shown here is derived from an EMBL/GenBank/DDBJ whole genome shotgun (WGS) entry which is preliminary data.</text>
</comment>
<dbReference type="GO" id="GO:0015833">
    <property type="term" value="P:peptide transport"/>
    <property type="evidence" value="ECO:0007669"/>
    <property type="project" value="TreeGrafter"/>
</dbReference>
<dbReference type="PIRSF" id="PIRSF002741">
    <property type="entry name" value="MppA"/>
    <property type="match status" value="1"/>
</dbReference>
<dbReference type="Gene3D" id="3.40.190.10">
    <property type="entry name" value="Periplasmic binding protein-like II"/>
    <property type="match status" value="1"/>
</dbReference>